<dbReference type="Gene3D" id="3.30.1330.60">
    <property type="entry name" value="OmpA-like domain"/>
    <property type="match status" value="1"/>
</dbReference>
<dbReference type="SUPFAM" id="SSF103088">
    <property type="entry name" value="OmpA-like"/>
    <property type="match status" value="1"/>
</dbReference>
<protein>
    <recommendedName>
        <fullName evidence="9">Peptidoglycan-associated protein</fullName>
    </recommendedName>
</protein>
<dbReference type="InterPro" id="IPR014169">
    <property type="entry name" value="Pal_lipo_C"/>
</dbReference>
<comment type="subunit">
    <text evidence="9">The Tol-Pal system is composed of five core proteins: the inner membrane proteins TolA, TolQ and TolR, the periplasmic protein TolB and the outer membrane protein Pal. They form a network linking the inner and outer membranes and the peptidoglycan layer.</text>
</comment>
<evidence type="ECO:0000256" key="5">
    <source>
        <dbReference type="ARBA" id="ARBA00023139"/>
    </source>
</evidence>
<evidence type="ECO:0000259" key="11">
    <source>
        <dbReference type="PROSITE" id="PS51123"/>
    </source>
</evidence>
<dbReference type="InterPro" id="IPR006690">
    <property type="entry name" value="OMPA-like_CS"/>
</dbReference>
<evidence type="ECO:0000256" key="6">
    <source>
        <dbReference type="ARBA" id="ARBA00023237"/>
    </source>
</evidence>
<keyword evidence="13" id="KW-1185">Reference proteome</keyword>
<organism evidence="12 13">
    <name type="scientific">Zoogloea oleivorans</name>
    <dbReference type="NCBI Taxonomy" id="1552750"/>
    <lineage>
        <taxon>Bacteria</taxon>
        <taxon>Pseudomonadati</taxon>
        <taxon>Pseudomonadota</taxon>
        <taxon>Betaproteobacteria</taxon>
        <taxon>Rhodocyclales</taxon>
        <taxon>Zoogloeaceae</taxon>
        <taxon>Zoogloea</taxon>
    </lineage>
</organism>
<dbReference type="AlphaFoldDB" id="A0A6C2CK90"/>
<evidence type="ECO:0000256" key="9">
    <source>
        <dbReference type="HAMAP-Rule" id="MF_02204"/>
    </source>
</evidence>
<accession>A0A6C2CK90</accession>
<name>A0A6C2CK90_9RHOO</name>
<dbReference type="EMBL" id="SDKK01000023">
    <property type="protein sequence ID" value="TYC54248.1"/>
    <property type="molecule type" value="Genomic_DNA"/>
</dbReference>
<evidence type="ECO:0000256" key="7">
    <source>
        <dbReference type="ARBA" id="ARBA00023288"/>
    </source>
</evidence>
<dbReference type="PRINTS" id="PR01021">
    <property type="entry name" value="OMPADOMAIN"/>
</dbReference>
<evidence type="ECO:0000256" key="3">
    <source>
        <dbReference type="ARBA" id="ARBA00022729"/>
    </source>
</evidence>
<dbReference type="PANTHER" id="PTHR30329:SF21">
    <property type="entry name" value="LIPOPROTEIN YIAD-RELATED"/>
    <property type="match status" value="1"/>
</dbReference>
<keyword evidence="8 9" id="KW-0131">Cell cycle</keyword>
<keyword evidence="2 9" id="KW-0132">Cell division</keyword>
<dbReference type="GO" id="GO:0051301">
    <property type="term" value="P:cell division"/>
    <property type="evidence" value="ECO:0007669"/>
    <property type="project" value="UniProtKB-UniRule"/>
</dbReference>
<evidence type="ECO:0000256" key="10">
    <source>
        <dbReference type="PROSITE-ProRule" id="PRU00473"/>
    </source>
</evidence>
<keyword evidence="5" id="KW-0564">Palmitate</keyword>
<dbReference type="InterPro" id="IPR039001">
    <property type="entry name" value="Pal"/>
</dbReference>
<keyword evidence="7 12" id="KW-0449">Lipoprotein</keyword>
<dbReference type="HAMAP" id="MF_02204">
    <property type="entry name" value="Pal"/>
    <property type="match status" value="1"/>
</dbReference>
<dbReference type="PANTHER" id="PTHR30329">
    <property type="entry name" value="STATOR ELEMENT OF FLAGELLAR MOTOR COMPLEX"/>
    <property type="match status" value="1"/>
</dbReference>
<keyword evidence="4 10" id="KW-0472">Membrane</keyword>
<dbReference type="Pfam" id="PF00691">
    <property type="entry name" value="OmpA"/>
    <property type="match status" value="1"/>
</dbReference>
<dbReference type="InterPro" id="IPR036737">
    <property type="entry name" value="OmpA-like_sf"/>
</dbReference>
<dbReference type="InterPro" id="IPR050330">
    <property type="entry name" value="Bact_OuterMem_StrucFunc"/>
</dbReference>
<dbReference type="InterPro" id="IPR006665">
    <property type="entry name" value="OmpA-like"/>
</dbReference>
<comment type="subcellular location">
    <subcellularLocation>
        <location evidence="1">Cell outer membrane</location>
    </subcellularLocation>
</comment>
<comment type="function">
    <text evidence="9">Part of the Tol-Pal system, which plays a role in outer membrane invagination during cell division and is important for maintaining outer membrane integrity.</text>
</comment>
<keyword evidence="3" id="KW-0732">Signal</keyword>
<evidence type="ECO:0000313" key="12">
    <source>
        <dbReference type="EMBL" id="TYC54248.1"/>
    </source>
</evidence>
<dbReference type="Proteomes" id="UP000389128">
    <property type="component" value="Unassembled WGS sequence"/>
</dbReference>
<proteinExistence type="inferred from homology"/>
<dbReference type="PROSITE" id="PS01068">
    <property type="entry name" value="OMPA_1"/>
    <property type="match status" value="1"/>
</dbReference>
<evidence type="ECO:0000313" key="13">
    <source>
        <dbReference type="Proteomes" id="UP000389128"/>
    </source>
</evidence>
<feature type="domain" description="OmpA-like" evidence="11">
    <location>
        <begin position="88"/>
        <end position="204"/>
    </location>
</feature>
<dbReference type="OrthoDB" id="9809164at2"/>
<reference evidence="12 13" key="1">
    <citation type="submission" date="2019-01" db="EMBL/GenBank/DDBJ databases">
        <title>Zoogloea oleivorans genome sequencing and assembly.</title>
        <authorList>
            <person name="Tancsics A."/>
            <person name="Farkas M."/>
            <person name="Kriszt B."/>
            <person name="Maroti G."/>
            <person name="Horvath B."/>
        </authorList>
    </citation>
    <scope>NUCLEOTIDE SEQUENCE [LARGE SCALE GENOMIC DNA]</scope>
    <source>
        <strain evidence="12 13">Buc</strain>
    </source>
</reference>
<dbReference type="PROSITE" id="PS51123">
    <property type="entry name" value="OMPA_2"/>
    <property type="match status" value="1"/>
</dbReference>
<dbReference type="CDD" id="cd07185">
    <property type="entry name" value="OmpA_C-like"/>
    <property type="match status" value="1"/>
</dbReference>
<dbReference type="InterPro" id="IPR006664">
    <property type="entry name" value="OMP_bac"/>
</dbReference>
<comment type="caution">
    <text evidence="12">The sequence shown here is derived from an EMBL/GenBank/DDBJ whole genome shotgun (WGS) entry which is preliminary data.</text>
</comment>
<evidence type="ECO:0000256" key="8">
    <source>
        <dbReference type="ARBA" id="ARBA00023306"/>
    </source>
</evidence>
<gene>
    <name evidence="9 12" type="primary">pal</name>
    <name evidence="12" type="ORF">ETQ85_20180</name>
</gene>
<evidence type="ECO:0000256" key="2">
    <source>
        <dbReference type="ARBA" id="ARBA00022618"/>
    </source>
</evidence>
<dbReference type="GO" id="GO:0009279">
    <property type="term" value="C:cell outer membrane"/>
    <property type="evidence" value="ECO:0007669"/>
    <property type="project" value="UniProtKB-SubCell"/>
</dbReference>
<dbReference type="NCBIfam" id="TIGR02802">
    <property type="entry name" value="Pal_lipo"/>
    <property type="match status" value="1"/>
</dbReference>
<sequence>MWGISGLHKPRRLTIVTNLGFQPPIRSIASMNKSALLTLLCATALAACSTTAQKSAATDQQSAVAQAPTTPIVADKMSAAEMEARKVAAQRAELAKKSVFFAFDQFSVDAKYRDVVKEQADFIAAHPNDAVMVEGNADERGSREYNLALGQKRAESVRKTLVLMGVADSRIEAVSFGSEKPRATCHEERCWAENRRVDFQHKDK</sequence>
<evidence type="ECO:0000256" key="1">
    <source>
        <dbReference type="ARBA" id="ARBA00004442"/>
    </source>
</evidence>
<keyword evidence="6" id="KW-0998">Cell outer membrane</keyword>
<comment type="similarity">
    <text evidence="9">Belongs to the Pal lipoprotein family.</text>
</comment>
<evidence type="ECO:0000256" key="4">
    <source>
        <dbReference type="ARBA" id="ARBA00023136"/>
    </source>
</evidence>